<accession>A0A2S2PUW2</accession>
<organism evidence="2">
    <name type="scientific">Sipha flava</name>
    <name type="common">yellow sugarcane aphid</name>
    <dbReference type="NCBI Taxonomy" id="143950"/>
    <lineage>
        <taxon>Eukaryota</taxon>
        <taxon>Metazoa</taxon>
        <taxon>Ecdysozoa</taxon>
        <taxon>Arthropoda</taxon>
        <taxon>Hexapoda</taxon>
        <taxon>Insecta</taxon>
        <taxon>Pterygota</taxon>
        <taxon>Neoptera</taxon>
        <taxon>Paraneoptera</taxon>
        <taxon>Hemiptera</taxon>
        <taxon>Sternorrhyncha</taxon>
        <taxon>Aphidomorpha</taxon>
        <taxon>Aphidoidea</taxon>
        <taxon>Aphididae</taxon>
        <taxon>Sipha</taxon>
    </lineage>
</organism>
<comment type="subcellular location">
    <subcellularLocation>
        <location evidence="1">Nucleus</location>
    </subcellularLocation>
</comment>
<evidence type="ECO:0000313" key="2">
    <source>
        <dbReference type="EMBL" id="MBY69221.1"/>
    </source>
</evidence>
<evidence type="ECO:0000256" key="1">
    <source>
        <dbReference type="ARBA" id="ARBA00004123"/>
    </source>
</evidence>
<evidence type="ECO:0008006" key="3">
    <source>
        <dbReference type="Google" id="ProtNLM"/>
    </source>
</evidence>
<dbReference type="InterPro" id="IPR009057">
    <property type="entry name" value="Homeodomain-like_sf"/>
</dbReference>
<gene>
    <name evidence="2" type="ORF">g.97911</name>
</gene>
<dbReference type="OrthoDB" id="6628920at2759"/>
<dbReference type="PANTHER" id="PTHR47326:SF1">
    <property type="entry name" value="HTH PSQ-TYPE DOMAIN-CONTAINING PROTEIN"/>
    <property type="match status" value="1"/>
</dbReference>
<proteinExistence type="predicted"/>
<dbReference type="AlphaFoldDB" id="A0A2S2PUW2"/>
<protein>
    <recommendedName>
        <fullName evidence="3">DUF4817 domain-containing protein</fullName>
    </recommendedName>
</protein>
<dbReference type="EMBL" id="GGMS01000018">
    <property type="protein sequence ID" value="MBY69221.1"/>
    <property type="molecule type" value="Transcribed_RNA"/>
</dbReference>
<reference evidence="2" key="1">
    <citation type="submission" date="2018-04" db="EMBL/GenBank/DDBJ databases">
        <title>Transcriptome assembly of Sipha flava.</title>
        <authorList>
            <person name="Scully E.D."/>
            <person name="Geib S.M."/>
            <person name="Palmer N.A."/>
            <person name="Koch K."/>
            <person name="Bradshaw J."/>
            <person name="Heng-Moss T."/>
            <person name="Sarath G."/>
        </authorList>
    </citation>
    <scope>NUCLEOTIDE SEQUENCE</scope>
</reference>
<dbReference type="GO" id="GO:0005634">
    <property type="term" value="C:nucleus"/>
    <property type="evidence" value="ECO:0007669"/>
    <property type="project" value="UniProtKB-SubCell"/>
</dbReference>
<dbReference type="SUPFAM" id="SSF46689">
    <property type="entry name" value="Homeodomain-like"/>
    <property type="match status" value="1"/>
</dbReference>
<dbReference type="PANTHER" id="PTHR47326">
    <property type="entry name" value="TRANSPOSABLE ELEMENT TC3 TRANSPOSASE-LIKE PROTEIN"/>
    <property type="match status" value="1"/>
</dbReference>
<name>A0A2S2PUW2_9HEMI</name>
<sequence>MQFNLAHHDTVTHHNVIANWVHTFGETGSTLKPRGSGRPKTAKTPENLTRMREVIVQSPTRSARKYSIALGISNRSVRRILHQNLFFHSYKIMIVQELSLLEFQ</sequence>